<dbReference type="EMBL" id="BPLQ01006694">
    <property type="protein sequence ID" value="GIY24436.1"/>
    <property type="molecule type" value="Genomic_DNA"/>
</dbReference>
<proteinExistence type="predicted"/>
<protein>
    <submittedName>
        <fullName evidence="2">Uncharacterized protein</fullName>
    </submittedName>
</protein>
<sequence>MQRGGGHTLGMENVTILVLSAADDDVAEWLVEKKVLLRRRGNRLGCGLGGFGVWRVHGFKIEGFFPLRRGQFCGLQQKKAKNPLVFFMYYFYTPGSHCYGYVSLLLLNCLLCISNSS</sequence>
<dbReference type="AlphaFoldDB" id="A0AAV4RU19"/>
<organism evidence="2 3">
    <name type="scientific">Caerostris darwini</name>
    <dbReference type="NCBI Taxonomy" id="1538125"/>
    <lineage>
        <taxon>Eukaryota</taxon>
        <taxon>Metazoa</taxon>
        <taxon>Ecdysozoa</taxon>
        <taxon>Arthropoda</taxon>
        <taxon>Chelicerata</taxon>
        <taxon>Arachnida</taxon>
        <taxon>Araneae</taxon>
        <taxon>Araneomorphae</taxon>
        <taxon>Entelegynae</taxon>
        <taxon>Araneoidea</taxon>
        <taxon>Araneidae</taxon>
        <taxon>Caerostris</taxon>
    </lineage>
</organism>
<evidence type="ECO:0000313" key="1">
    <source>
        <dbReference type="EMBL" id="GIY24418.1"/>
    </source>
</evidence>
<gene>
    <name evidence="1" type="ORF">CDAR_372761</name>
    <name evidence="2" type="ORF">CDAR_372871</name>
</gene>
<name>A0AAV4RU19_9ARAC</name>
<dbReference type="EMBL" id="BPLQ01006694">
    <property type="protein sequence ID" value="GIY24418.1"/>
    <property type="molecule type" value="Genomic_DNA"/>
</dbReference>
<comment type="caution">
    <text evidence="2">The sequence shown here is derived from an EMBL/GenBank/DDBJ whole genome shotgun (WGS) entry which is preliminary data.</text>
</comment>
<accession>A0AAV4RU19</accession>
<keyword evidence="3" id="KW-1185">Reference proteome</keyword>
<evidence type="ECO:0000313" key="2">
    <source>
        <dbReference type="EMBL" id="GIY24436.1"/>
    </source>
</evidence>
<evidence type="ECO:0000313" key="3">
    <source>
        <dbReference type="Proteomes" id="UP001054837"/>
    </source>
</evidence>
<reference evidence="2 3" key="1">
    <citation type="submission" date="2021-06" db="EMBL/GenBank/DDBJ databases">
        <title>Caerostris darwini draft genome.</title>
        <authorList>
            <person name="Kono N."/>
            <person name="Arakawa K."/>
        </authorList>
    </citation>
    <scope>NUCLEOTIDE SEQUENCE [LARGE SCALE GENOMIC DNA]</scope>
</reference>
<dbReference type="Proteomes" id="UP001054837">
    <property type="component" value="Unassembled WGS sequence"/>
</dbReference>